<name>A0A427YPZ4_9TREE</name>
<feature type="region of interest" description="Disordered" evidence="1">
    <location>
        <begin position="49"/>
        <end position="68"/>
    </location>
</feature>
<feature type="compositionally biased region" description="Polar residues" evidence="1">
    <location>
        <begin position="116"/>
        <end position="125"/>
    </location>
</feature>
<dbReference type="Proteomes" id="UP000279259">
    <property type="component" value="Unassembled WGS sequence"/>
</dbReference>
<proteinExistence type="predicted"/>
<protein>
    <submittedName>
        <fullName evidence="2">Uncharacterized protein</fullName>
    </submittedName>
</protein>
<feature type="region of interest" description="Disordered" evidence="1">
    <location>
        <begin position="104"/>
        <end position="130"/>
    </location>
</feature>
<comment type="caution">
    <text evidence="2">The sequence shown here is derived from an EMBL/GenBank/DDBJ whole genome shotgun (WGS) entry which is preliminary data.</text>
</comment>
<accession>A0A427YPZ4</accession>
<evidence type="ECO:0000313" key="2">
    <source>
        <dbReference type="EMBL" id="RSH93184.1"/>
    </source>
</evidence>
<organism evidence="2 3">
    <name type="scientific">Saitozyma podzolica</name>
    <dbReference type="NCBI Taxonomy" id="1890683"/>
    <lineage>
        <taxon>Eukaryota</taxon>
        <taxon>Fungi</taxon>
        <taxon>Dikarya</taxon>
        <taxon>Basidiomycota</taxon>
        <taxon>Agaricomycotina</taxon>
        <taxon>Tremellomycetes</taxon>
        <taxon>Tremellales</taxon>
        <taxon>Trimorphomycetaceae</taxon>
        <taxon>Saitozyma</taxon>
    </lineage>
</organism>
<dbReference type="AlphaFoldDB" id="A0A427YPZ4"/>
<feature type="compositionally biased region" description="Acidic residues" evidence="1">
    <location>
        <begin position="105"/>
        <end position="115"/>
    </location>
</feature>
<evidence type="ECO:0000313" key="3">
    <source>
        <dbReference type="Proteomes" id="UP000279259"/>
    </source>
</evidence>
<reference evidence="2 3" key="1">
    <citation type="submission" date="2018-11" db="EMBL/GenBank/DDBJ databases">
        <title>Genome sequence of Saitozyma podzolica DSM 27192.</title>
        <authorList>
            <person name="Aliyu H."/>
            <person name="Gorte O."/>
            <person name="Ochsenreither K."/>
        </authorList>
    </citation>
    <scope>NUCLEOTIDE SEQUENCE [LARGE SCALE GENOMIC DNA]</scope>
    <source>
        <strain evidence="2 3">DSM 27192</strain>
    </source>
</reference>
<dbReference type="EMBL" id="RSCD01000004">
    <property type="protein sequence ID" value="RSH93184.1"/>
    <property type="molecule type" value="Genomic_DNA"/>
</dbReference>
<gene>
    <name evidence="2" type="ORF">EHS25_007537</name>
</gene>
<sequence>MYAFGYDPLDEVEGHADRGYLSITEGSSLSKSSDMVRIMKEKSQDGKFSLYLHTDDPSSGSWHTDPSRLGSEFTTTGYVHTSEELTDGDVKVKATIIPFEKIEQLETEAESDESNDAATDVQSDQNRTDARPQIARTFAMSTTDESDFLTGSEFITVFQNPFGMVPVELWIGDEETSPAPGQTTRLAITEHVQAKRE</sequence>
<keyword evidence="3" id="KW-1185">Reference proteome</keyword>
<evidence type="ECO:0000256" key="1">
    <source>
        <dbReference type="SAM" id="MobiDB-lite"/>
    </source>
</evidence>